<dbReference type="InterPro" id="IPR018060">
    <property type="entry name" value="HTH_AraC"/>
</dbReference>
<dbReference type="SMART" id="SM00342">
    <property type="entry name" value="HTH_ARAC"/>
    <property type="match status" value="1"/>
</dbReference>
<dbReference type="Pfam" id="PF06445">
    <property type="entry name" value="GyrI-like"/>
    <property type="match status" value="1"/>
</dbReference>
<dbReference type="InterPro" id="IPR050908">
    <property type="entry name" value="SmbC-like"/>
</dbReference>
<dbReference type="OrthoDB" id="9816011at2"/>
<dbReference type="Proteomes" id="UP000198885">
    <property type="component" value="Unassembled WGS sequence"/>
</dbReference>
<evidence type="ECO:0000313" key="5">
    <source>
        <dbReference type="Proteomes" id="UP000198885"/>
    </source>
</evidence>
<keyword evidence="1" id="KW-0805">Transcription regulation</keyword>
<dbReference type="EMBL" id="FOGU01000002">
    <property type="protein sequence ID" value="SER68465.1"/>
    <property type="molecule type" value="Genomic_DNA"/>
</dbReference>
<dbReference type="PANTHER" id="PTHR40055">
    <property type="entry name" value="TRANSCRIPTIONAL REGULATOR YGIV-RELATED"/>
    <property type="match status" value="1"/>
</dbReference>
<dbReference type="AlphaFoldDB" id="A0A1H9R7F1"/>
<evidence type="ECO:0000256" key="1">
    <source>
        <dbReference type="ARBA" id="ARBA00023015"/>
    </source>
</evidence>
<dbReference type="RefSeq" id="WP_092688656.1">
    <property type="nucleotide sequence ID" value="NZ_FOGU01000002.1"/>
</dbReference>
<dbReference type="SUPFAM" id="SSF46689">
    <property type="entry name" value="Homeodomain-like"/>
    <property type="match status" value="2"/>
</dbReference>
<sequence>MPAKYEDRLLRVLRHIHDNPAGDLSLDALAEVAAMSRFHWHRVFHAMTGESCAEAVRRARMYRAAAALVQGDRPLRLIAGDVGYPSQQSFTRAFRAAYGLTPGAFRHRGVLVPPHCPASKGDHPMYPVETLDQPARRLAALPHRGAYIRIGETFDAVAAIFSARGLWPHAHEMIGVYYDDPAAVAEGDLRSKAGIVIDEEVTLAAPLEEVRLPAGRYAVMHYKGPYPGLEAAYKYLYGDWLAGTDEEPGDHPPIEIYLNDPRNIAPEDLLTDVCVPLRAEVVA</sequence>
<keyword evidence="5" id="KW-1185">Reference proteome</keyword>
<dbReference type="GO" id="GO:0043565">
    <property type="term" value="F:sequence-specific DNA binding"/>
    <property type="evidence" value="ECO:0007669"/>
    <property type="project" value="InterPro"/>
</dbReference>
<dbReference type="InterPro" id="IPR010499">
    <property type="entry name" value="AraC_E-bd"/>
</dbReference>
<dbReference type="Gene3D" id="1.10.10.60">
    <property type="entry name" value="Homeodomain-like"/>
    <property type="match status" value="1"/>
</dbReference>
<dbReference type="PANTHER" id="PTHR40055:SF1">
    <property type="entry name" value="TRANSCRIPTIONAL REGULATOR YGIV-RELATED"/>
    <property type="match status" value="1"/>
</dbReference>
<gene>
    <name evidence="4" type="ORF">SAMN04490244_102153</name>
</gene>
<dbReference type="InterPro" id="IPR009057">
    <property type="entry name" value="Homeodomain-like_sf"/>
</dbReference>
<dbReference type="SUPFAM" id="SSF55136">
    <property type="entry name" value="Probable bacterial effector-binding domain"/>
    <property type="match status" value="1"/>
</dbReference>
<reference evidence="4 5" key="1">
    <citation type="submission" date="2016-10" db="EMBL/GenBank/DDBJ databases">
        <authorList>
            <person name="de Groot N.N."/>
        </authorList>
    </citation>
    <scope>NUCLEOTIDE SEQUENCE [LARGE SCALE GENOMIC DNA]</scope>
    <source>
        <strain evidence="4 5">DSM 23042</strain>
    </source>
</reference>
<dbReference type="GO" id="GO:0003700">
    <property type="term" value="F:DNA-binding transcription factor activity"/>
    <property type="evidence" value="ECO:0007669"/>
    <property type="project" value="InterPro"/>
</dbReference>
<accession>A0A1H9R7F1</accession>
<dbReference type="STRING" id="641238.SAMN04490244_102153"/>
<dbReference type="Gene3D" id="3.20.80.10">
    <property type="entry name" value="Regulatory factor, effector binding domain"/>
    <property type="match status" value="1"/>
</dbReference>
<dbReference type="SMART" id="SM00871">
    <property type="entry name" value="AraC_E_bind"/>
    <property type="match status" value="1"/>
</dbReference>
<dbReference type="Pfam" id="PF12833">
    <property type="entry name" value="HTH_18"/>
    <property type="match status" value="1"/>
</dbReference>
<feature type="domain" description="HTH araC/xylS-type" evidence="3">
    <location>
        <begin position="10"/>
        <end position="108"/>
    </location>
</feature>
<keyword evidence="2" id="KW-0804">Transcription</keyword>
<evidence type="ECO:0000256" key="2">
    <source>
        <dbReference type="ARBA" id="ARBA00023163"/>
    </source>
</evidence>
<name>A0A1H9R7F1_9RHOB</name>
<proteinExistence type="predicted"/>
<evidence type="ECO:0000259" key="3">
    <source>
        <dbReference type="PROSITE" id="PS01124"/>
    </source>
</evidence>
<protein>
    <submittedName>
        <fullName evidence="4">Transcriptional regulator, AraC family</fullName>
    </submittedName>
</protein>
<dbReference type="InterPro" id="IPR011256">
    <property type="entry name" value="Reg_factor_effector_dom_sf"/>
</dbReference>
<organism evidence="4 5">
    <name type="scientific">Tranquillimonas rosea</name>
    <dbReference type="NCBI Taxonomy" id="641238"/>
    <lineage>
        <taxon>Bacteria</taxon>
        <taxon>Pseudomonadati</taxon>
        <taxon>Pseudomonadota</taxon>
        <taxon>Alphaproteobacteria</taxon>
        <taxon>Rhodobacterales</taxon>
        <taxon>Roseobacteraceae</taxon>
        <taxon>Tranquillimonas</taxon>
    </lineage>
</organism>
<evidence type="ECO:0000313" key="4">
    <source>
        <dbReference type="EMBL" id="SER68465.1"/>
    </source>
</evidence>
<dbReference type="InterPro" id="IPR029442">
    <property type="entry name" value="GyrI-like"/>
</dbReference>
<dbReference type="PROSITE" id="PS01124">
    <property type="entry name" value="HTH_ARAC_FAMILY_2"/>
    <property type="match status" value="1"/>
</dbReference>